<dbReference type="Gene3D" id="3.30.450.90">
    <property type="match status" value="1"/>
</dbReference>
<comment type="similarity">
    <text evidence="1">Belongs to the GSP E family.</text>
</comment>
<dbReference type="SUPFAM" id="SSF160246">
    <property type="entry name" value="EspE N-terminal domain-like"/>
    <property type="match status" value="1"/>
</dbReference>
<keyword evidence="2" id="KW-0547">Nucleotide-binding</keyword>
<sequence length="561" mass="61649">MASTPYSNPTLPVIRDSQQLDTYMAACAAGRVDQVLEALRMEHGHWLELAGSGGDVAWQQAGKLGVPLVDVSAINRSPDLRKLFPDAAARRLQATPLADAHGYLAVAVDSGTDESMMSMLGFVTNQPIIPMVATTHARLHQADPQAEHEEDRQIASQMGLKPGQRDEQRLARDEELAARWPMIQTMRATMVAAVRQRASDVHIRPGAKGFELLFRIDGNMVHQRDIIPEVASLVVNRVKVFAEMDIAEHRRPQDGRGSFKLDDGRAIDLRVSVVPTVLGESVVIRLLDTEESLKTIDEIQLTPADRAELDDQMARSHGFFLTTGPTGCGKSTTLYAMLQELRTRPVNILTVEDPVEYTLAGIRQMEVNQTIEVTFANALRSFLRHDPDVIMVGEIRDRETARMAVESALTGHLVLSTLHTNTAATTVTRLLELGVEAYLLRAALTGIMAQRLVRLTCEHCRTEEDVAPSIRDALGVGPQEAFSTGRGCSRCHGTGVYRRCAVYELMRITPAIRDLIEPGVDADRIHKAALDGGMIPITQAAVAMARQGRISLAEAYRIRAD</sequence>
<dbReference type="Pfam" id="PF00437">
    <property type="entry name" value="T2SSE"/>
    <property type="match status" value="1"/>
</dbReference>
<evidence type="ECO:0000256" key="2">
    <source>
        <dbReference type="ARBA" id="ARBA00022741"/>
    </source>
</evidence>
<dbReference type="STRING" id="1122188.SAMN02745674_02056"/>
<dbReference type="InterPro" id="IPR027417">
    <property type="entry name" value="P-loop_NTPase"/>
</dbReference>
<evidence type="ECO:0000259" key="4">
    <source>
        <dbReference type="PROSITE" id="PS00662"/>
    </source>
</evidence>
<dbReference type="Proteomes" id="UP000190061">
    <property type="component" value="Unassembled WGS sequence"/>
</dbReference>
<evidence type="ECO:0000256" key="1">
    <source>
        <dbReference type="ARBA" id="ARBA00006611"/>
    </source>
</evidence>
<evidence type="ECO:0000313" key="5">
    <source>
        <dbReference type="EMBL" id="SKA12545.1"/>
    </source>
</evidence>
<dbReference type="CDD" id="cd01129">
    <property type="entry name" value="PulE-GspE-like"/>
    <property type="match status" value="1"/>
</dbReference>
<dbReference type="RefSeq" id="WP_078758622.1">
    <property type="nucleotide sequence ID" value="NZ_FUXP01000007.1"/>
</dbReference>
<organism evidence="5 6">
    <name type="scientific">Lysobacter spongiicola DSM 21749</name>
    <dbReference type="NCBI Taxonomy" id="1122188"/>
    <lineage>
        <taxon>Bacteria</taxon>
        <taxon>Pseudomonadati</taxon>
        <taxon>Pseudomonadota</taxon>
        <taxon>Gammaproteobacteria</taxon>
        <taxon>Lysobacterales</taxon>
        <taxon>Lysobacteraceae</taxon>
        <taxon>Novilysobacter</taxon>
    </lineage>
</organism>
<dbReference type="GO" id="GO:0005524">
    <property type="term" value="F:ATP binding"/>
    <property type="evidence" value="ECO:0007669"/>
    <property type="project" value="UniProtKB-KW"/>
</dbReference>
<feature type="domain" description="Bacterial type II secretion system protein E" evidence="4">
    <location>
        <begin position="383"/>
        <end position="397"/>
    </location>
</feature>
<dbReference type="PROSITE" id="PS00662">
    <property type="entry name" value="T2SP_E"/>
    <property type="match status" value="1"/>
</dbReference>
<dbReference type="InterPro" id="IPR007831">
    <property type="entry name" value="T2SS_GspE_N"/>
</dbReference>
<proteinExistence type="inferred from homology"/>
<evidence type="ECO:0000256" key="3">
    <source>
        <dbReference type="ARBA" id="ARBA00022840"/>
    </source>
</evidence>
<accession>A0A1T4R9E6</accession>
<gene>
    <name evidence="5" type="ORF">SAMN02745674_02056</name>
</gene>
<dbReference type="InterPro" id="IPR001482">
    <property type="entry name" value="T2SS/T4SS_dom"/>
</dbReference>
<dbReference type="Gene3D" id="3.30.300.160">
    <property type="entry name" value="Type II secretion system, protein E, N-terminal domain"/>
    <property type="match status" value="1"/>
</dbReference>
<dbReference type="AlphaFoldDB" id="A0A1T4R9E6"/>
<dbReference type="SUPFAM" id="SSF52540">
    <property type="entry name" value="P-loop containing nucleoside triphosphate hydrolases"/>
    <property type="match status" value="1"/>
</dbReference>
<dbReference type="InterPro" id="IPR037257">
    <property type="entry name" value="T2SS_E_N_sf"/>
</dbReference>
<dbReference type="GO" id="GO:0016887">
    <property type="term" value="F:ATP hydrolysis activity"/>
    <property type="evidence" value="ECO:0007669"/>
    <property type="project" value="TreeGrafter"/>
</dbReference>
<dbReference type="EMBL" id="FUXP01000007">
    <property type="protein sequence ID" value="SKA12545.1"/>
    <property type="molecule type" value="Genomic_DNA"/>
</dbReference>
<reference evidence="5 6" key="1">
    <citation type="submission" date="2017-02" db="EMBL/GenBank/DDBJ databases">
        <authorList>
            <person name="Peterson S.W."/>
        </authorList>
    </citation>
    <scope>NUCLEOTIDE SEQUENCE [LARGE SCALE GENOMIC DNA]</scope>
    <source>
        <strain evidence="5 6">DSM 21749</strain>
    </source>
</reference>
<dbReference type="PANTHER" id="PTHR30258:SF2">
    <property type="entry name" value="COMG OPERON PROTEIN 1"/>
    <property type="match status" value="1"/>
</dbReference>
<evidence type="ECO:0000313" key="6">
    <source>
        <dbReference type="Proteomes" id="UP000190061"/>
    </source>
</evidence>
<dbReference type="Pfam" id="PF05157">
    <property type="entry name" value="MshEN"/>
    <property type="match status" value="1"/>
</dbReference>
<dbReference type="PANTHER" id="PTHR30258">
    <property type="entry name" value="TYPE II SECRETION SYSTEM PROTEIN GSPE-RELATED"/>
    <property type="match status" value="1"/>
</dbReference>
<keyword evidence="6" id="KW-1185">Reference proteome</keyword>
<protein>
    <submittedName>
        <fullName evidence="5">Type IV pilus assembly protein PilB</fullName>
    </submittedName>
</protein>
<dbReference type="OrthoDB" id="9804785at2"/>
<name>A0A1T4R9E6_9GAMM</name>
<dbReference type="GO" id="GO:0005886">
    <property type="term" value="C:plasma membrane"/>
    <property type="evidence" value="ECO:0007669"/>
    <property type="project" value="TreeGrafter"/>
</dbReference>
<keyword evidence="3" id="KW-0067">ATP-binding</keyword>
<dbReference type="Gene3D" id="3.40.50.300">
    <property type="entry name" value="P-loop containing nucleotide triphosphate hydrolases"/>
    <property type="match status" value="1"/>
</dbReference>